<dbReference type="AlphaFoldDB" id="A0A841BC07"/>
<gene>
    <name evidence="1" type="ORF">F4553_000016</name>
</gene>
<comment type="caution">
    <text evidence="1">The sequence shown here is derived from an EMBL/GenBank/DDBJ whole genome shotgun (WGS) entry which is preliminary data.</text>
</comment>
<evidence type="ECO:0000313" key="1">
    <source>
        <dbReference type="EMBL" id="MBB5866637.1"/>
    </source>
</evidence>
<keyword evidence="2" id="KW-1185">Reference proteome</keyword>
<organism evidence="1 2">
    <name type="scientific">Allocatelliglobosispora scoriae</name>
    <dbReference type="NCBI Taxonomy" id="643052"/>
    <lineage>
        <taxon>Bacteria</taxon>
        <taxon>Bacillati</taxon>
        <taxon>Actinomycetota</taxon>
        <taxon>Actinomycetes</taxon>
        <taxon>Micromonosporales</taxon>
        <taxon>Micromonosporaceae</taxon>
        <taxon>Allocatelliglobosispora</taxon>
    </lineage>
</organism>
<protein>
    <submittedName>
        <fullName evidence="1">Uncharacterized protein</fullName>
    </submittedName>
</protein>
<reference evidence="1 2" key="1">
    <citation type="submission" date="2020-08" db="EMBL/GenBank/DDBJ databases">
        <title>Sequencing the genomes of 1000 actinobacteria strains.</title>
        <authorList>
            <person name="Klenk H.-P."/>
        </authorList>
    </citation>
    <scope>NUCLEOTIDE SEQUENCE [LARGE SCALE GENOMIC DNA]</scope>
    <source>
        <strain evidence="1 2">DSM 45362</strain>
    </source>
</reference>
<sequence>MAAVLITTMGLVGGLGTSAAADPGPGSATKDLSAYQEAVTTGQSVRSLSPDEIRAKGLDRAFPNAVLITIPPRIVTNGEATVLPSKQSSGAANTLACWNHSWWVGWYDVLRGQNDVTWCANGTITYTYANCWGYDGGYPSYEYLGCTNSGSYGVGYMTWNLWTQIRLCPLWIPLWGACASDDNFERSYQYGWLGQIWG</sequence>
<proteinExistence type="predicted"/>
<dbReference type="EMBL" id="JACHMN010000001">
    <property type="protein sequence ID" value="MBB5866637.1"/>
    <property type="molecule type" value="Genomic_DNA"/>
</dbReference>
<name>A0A841BC07_9ACTN</name>
<accession>A0A841BC07</accession>
<dbReference type="RefSeq" id="WP_184830580.1">
    <property type="nucleotide sequence ID" value="NZ_JACHMN010000001.1"/>
</dbReference>
<dbReference type="Proteomes" id="UP000587527">
    <property type="component" value="Unassembled WGS sequence"/>
</dbReference>
<evidence type="ECO:0000313" key="2">
    <source>
        <dbReference type="Proteomes" id="UP000587527"/>
    </source>
</evidence>